<name>A0A4R5NQ52_LENBU</name>
<dbReference type="AlphaFoldDB" id="A0A4R5NQ52"/>
<dbReference type="GO" id="GO:0003677">
    <property type="term" value="F:DNA binding"/>
    <property type="evidence" value="ECO:0007669"/>
    <property type="project" value="UniProtKB-KW"/>
</dbReference>
<dbReference type="CDD" id="cd00093">
    <property type="entry name" value="HTH_XRE"/>
    <property type="match status" value="1"/>
</dbReference>
<dbReference type="Gene3D" id="1.10.260.40">
    <property type="entry name" value="lambda repressor-like DNA-binding domains"/>
    <property type="match status" value="1"/>
</dbReference>
<dbReference type="Proteomes" id="UP000295181">
    <property type="component" value="Unassembled WGS sequence"/>
</dbReference>
<evidence type="ECO:0000313" key="4">
    <source>
        <dbReference type="Proteomes" id="UP000295181"/>
    </source>
</evidence>
<sequence>MSLGSRIRKLRTNKKMTQEELGKVLGVSKVSVSGYENDTRQPDNAALVKIAEYFGVSTDYLLGNKSGHGKSPSWANEKDMHDLKAFLDANEDAMTYEGEHLTDEEREQLRVAEATIFWKHRKQERK</sequence>
<evidence type="ECO:0000313" key="3">
    <source>
        <dbReference type="EMBL" id="TDG78656.1"/>
    </source>
</evidence>
<dbReference type="SMART" id="SM00530">
    <property type="entry name" value="HTH_XRE"/>
    <property type="match status" value="1"/>
</dbReference>
<dbReference type="PANTHER" id="PTHR46558:SF11">
    <property type="entry name" value="HTH-TYPE TRANSCRIPTIONAL REGULATOR XRE"/>
    <property type="match status" value="1"/>
</dbReference>
<accession>A0A4R5NQ52</accession>
<dbReference type="PANTHER" id="PTHR46558">
    <property type="entry name" value="TRACRIPTIONAL REGULATORY PROTEIN-RELATED-RELATED"/>
    <property type="match status" value="1"/>
</dbReference>
<gene>
    <name evidence="3" type="ORF">C5L32_000457</name>
</gene>
<comment type="caution">
    <text evidence="3">The sequence shown here is derived from an EMBL/GenBank/DDBJ whole genome shotgun (WGS) entry which is preliminary data.</text>
</comment>
<evidence type="ECO:0000259" key="2">
    <source>
        <dbReference type="PROSITE" id="PS50943"/>
    </source>
</evidence>
<reference evidence="3 4" key="1">
    <citation type="journal article" date="2019" name="Appl. Microbiol. Biotechnol.">
        <title>Uncovering carbohydrate metabolism through a genotype-phenotype association study of 56 lactic acid bacteria genomes.</title>
        <authorList>
            <person name="Buron-Moles G."/>
            <person name="Chailyan A."/>
            <person name="Dolejs I."/>
            <person name="Forster J."/>
            <person name="Miks M.H."/>
        </authorList>
    </citation>
    <scope>NUCLEOTIDE SEQUENCE [LARGE SCALE GENOMIC DNA]</scope>
    <source>
        <strain evidence="3 4">ATCC 4005</strain>
    </source>
</reference>
<dbReference type="InterPro" id="IPR001387">
    <property type="entry name" value="Cro/C1-type_HTH"/>
</dbReference>
<dbReference type="InterPro" id="IPR010982">
    <property type="entry name" value="Lambda_DNA-bd_dom_sf"/>
</dbReference>
<dbReference type="PROSITE" id="PS50943">
    <property type="entry name" value="HTH_CROC1"/>
    <property type="match status" value="1"/>
</dbReference>
<dbReference type="GeneID" id="72459898"/>
<protein>
    <recommendedName>
        <fullName evidence="2">HTH cro/C1-type domain-containing protein</fullName>
    </recommendedName>
</protein>
<keyword evidence="1" id="KW-0238">DNA-binding</keyword>
<dbReference type="SUPFAM" id="SSF47413">
    <property type="entry name" value="lambda repressor-like DNA-binding domains"/>
    <property type="match status" value="1"/>
</dbReference>
<feature type="domain" description="HTH cro/C1-type" evidence="2">
    <location>
        <begin position="7"/>
        <end position="61"/>
    </location>
</feature>
<dbReference type="Pfam" id="PF01381">
    <property type="entry name" value="HTH_3"/>
    <property type="match status" value="1"/>
</dbReference>
<dbReference type="RefSeq" id="WP_056939108.1">
    <property type="nucleotide sequence ID" value="NZ_AZDM01000024.1"/>
</dbReference>
<proteinExistence type="predicted"/>
<evidence type="ECO:0000256" key="1">
    <source>
        <dbReference type="ARBA" id="ARBA00023125"/>
    </source>
</evidence>
<dbReference type="EMBL" id="PUFP01000035">
    <property type="protein sequence ID" value="TDG78656.1"/>
    <property type="molecule type" value="Genomic_DNA"/>
</dbReference>
<organism evidence="3 4">
    <name type="scientific">Lentilactobacillus buchneri DSM 20057</name>
    <dbReference type="NCBI Taxonomy" id="1423728"/>
    <lineage>
        <taxon>Bacteria</taxon>
        <taxon>Bacillati</taxon>
        <taxon>Bacillota</taxon>
        <taxon>Bacilli</taxon>
        <taxon>Lactobacillales</taxon>
        <taxon>Lactobacillaceae</taxon>
        <taxon>Lentilactobacillus</taxon>
    </lineage>
</organism>